<dbReference type="SUPFAM" id="SSF51366">
    <property type="entry name" value="Ribulose-phoshate binding barrel"/>
    <property type="match status" value="1"/>
</dbReference>
<dbReference type="EMBL" id="MFES01000027">
    <property type="protein sequence ID" value="OGE85088.1"/>
    <property type="molecule type" value="Genomic_DNA"/>
</dbReference>
<dbReference type="GO" id="GO:0016857">
    <property type="term" value="F:racemase and epimerase activity, acting on carbohydrates and derivatives"/>
    <property type="evidence" value="ECO:0007669"/>
    <property type="project" value="InterPro"/>
</dbReference>
<dbReference type="PANTHER" id="PTHR11749">
    <property type="entry name" value="RIBULOSE-5-PHOSPHATE-3-EPIMERASE"/>
    <property type="match status" value="1"/>
</dbReference>
<organism evidence="3 4">
    <name type="scientific">Candidatus Doudnabacteria bacterium RIFCSPHIGHO2_02_FULL_46_11</name>
    <dbReference type="NCBI Taxonomy" id="1817832"/>
    <lineage>
        <taxon>Bacteria</taxon>
        <taxon>Candidatus Doudnaibacteriota</taxon>
    </lineage>
</organism>
<evidence type="ECO:0000313" key="3">
    <source>
        <dbReference type="EMBL" id="OGE85088.1"/>
    </source>
</evidence>
<dbReference type="Gene3D" id="3.20.20.70">
    <property type="entry name" value="Aldolase class I"/>
    <property type="match status" value="1"/>
</dbReference>
<accession>A0A1F5P591</accession>
<dbReference type="InterPro" id="IPR011060">
    <property type="entry name" value="RibuloseP-bd_barrel"/>
</dbReference>
<name>A0A1F5P591_9BACT</name>
<dbReference type="STRING" id="1817832.A3J48_02850"/>
<sequence length="215" mass="23961">MPIIVPSILTSEIEDFTKKLGQIETFPDVSMIHVDFADNKFVPNWTIMPANVPALPIKYIFAGHLMCVSPKVYLEDLQRAGFEIVAFHFEALASSEEIVAIASEIKNRGMKPQLAVNPDTPIEDIIPFINYFDYIHIMTVHPGFYGGKYEPNGEERVKYLRSRNFYGTISVDGGIDKSRVKGLVAAGADHLVVGSAIFKLGIPTQNYLEIKQELG</sequence>
<evidence type="ECO:0000256" key="1">
    <source>
        <dbReference type="ARBA" id="ARBA00022723"/>
    </source>
</evidence>
<reference evidence="3 4" key="1">
    <citation type="journal article" date="2016" name="Nat. Commun.">
        <title>Thousands of microbial genomes shed light on interconnected biogeochemical processes in an aquifer system.</title>
        <authorList>
            <person name="Anantharaman K."/>
            <person name="Brown C.T."/>
            <person name="Hug L.A."/>
            <person name="Sharon I."/>
            <person name="Castelle C.J."/>
            <person name="Probst A.J."/>
            <person name="Thomas B.C."/>
            <person name="Singh A."/>
            <person name="Wilkins M.J."/>
            <person name="Karaoz U."/>
            <person name="Brodie E.L."/>
            <person name="Williams K.H."/>
            <person name="Hubbard S.S."/>
            <person name="Banfield J.F."/>
        </authorList>
    </citation>
    <scope>NUCLEOTIDE SEQUENCE [LARGE SCALE GENOMIC DNA]</scope>
</reference>
<keyword evidence="1" id="KW-0479">Metal-binding</keyword>
<dbReference type="AlphaFoldDB" id="A0A1F5P591"/>
<evidence type="ECO:0000256" key="2">
    <source>
        <dbReference type="ARBA" id="ARBA00023235"/>
    </source>
</evidence>
<dbReference type="GO" id="GO:0005975">
    <property type="term" value="P:carbohydrate metabolic process"/>
    <property type="evidence" value="ECO:0007669"/>
    <property type="project" value="InterPro"/>
</dbReference>
<protein>
    <recommendedName>
        <fullName evidence="5">Ribulose-phosphate 3-epimerase</fullName>
    </recommendedName>
</protein>
<dbReference type="InterPro" id="IPR013785">
    <property type="entry name" value="Aldolase_TIM"/>
</dbReference>
<dbReference type="GO" id="GO:0046872">
    <property type="term" value="F:metal ion binding"/>
    <property type="evidence" value="ECO:0007669"/>
    <property type="project" value="UniProtKB-KW"/>
</dbReference>
<keyword evidence="2" id="KW-0413">Isomerase</keyword>
<dbReference type="Proteomes" id="UP000176786">
    <property type="component" value="Unassembled WGS sequence"/>
</dbReference>
<dbReference type="Pfam" id="PF00834">
    <property type="entry name" value="Ribul_P_3_epim"/>
    <property type="match status" value="1"/>
</dbReference>
<evidence type="ECO:0008006" key="5">
    <source>
        <dbReference type="Google" id="ProtNLM"/>
    </source>
</evidence>
<proteinExistence type="predicted"/>
<evidence type="ECO:0000313" key="4">
    <source>
        <dbReference type="Proteomes" id="UP000176786"/>
    </source>
</evidence>
<comment type="caution">
    <text evidence="3">The sequence shown here is derived from an EMBL/GenBank/DDBJ whole genome shotgun (WGS) entry which is preliminary data.</text>
</comment>
<dbReference type="InterPro" id="IPR000056">
    <property type="entry name" value="Ribul_P_3_epim-like"/>
</dbReference>
<gene>
    <name evidence="3" type="ORF">A3J48_02850</name>
</gene>